<feature type="transmembrane region" description="Helical" evidence="2">
    <location>
        <begin position="87"/>
        <end position="106"/>
    </location>
</feature>
<evidence type="ECO:0000313" key="3">
    <source>
        <dbReference type="EMBL" id="MCP2333334.1"/>
    </source>
</evidence>
<evidence type="ECO:0000256" key="2">
    <source>
        <dbReference type="SAM" id="Phobius"/>
    </source>
</evidence>
<reference evidence="3 4" key="1">
    <citation type="submission" date="2022-06" db="EMBL/GenBank/DDBJ databases">
        <title>Genomic Encyclopedia of Type Strains, Phase I: the one thousand microbial genomes (KMG-I) project.</title>
        <authorList>
            <person name="Kyrpides N."/>
        </authorList>
    </citation>
    <scope>NUCLEOTIDE SEQUENCE [LARGE SCALE GENOMIC DNA]</scope>
    <source>
        <strain evidence="3 4">DSM 43889</strain>
    </source>
</reference>
<feature type="region of interest" description="Disordered" evidence="1">
    <location>
        <begin position="1"/>
        <end position="29"/>
    </location>
</feature>
<name>A0ABT1JM43_ACTCY</name>
<proteinExistence type="predicted"/>
<gene>
    <name evidence="3" type="ORF">G443_003604</name>
</gene>
<dbReference type="Proteomes" id="UP000791080">
    <property type="component" value="Unassembled WGS sequence"/>
</dbReference>
<sequence>MKATETGELPDRRDGASADGGVPVTPEEAVPRLHSPLRAVVGGLELLLALGAGALTAWMWQRGVVVLDYVATDGQVEHVSHRHLGNWLAGAVGCGTLGALLLLDAARQLVLASRAGKGPAPDVEAGPEPPPR</sequence>
<keyword evidence="2" id="KW-0812">Transmembrane</keyword>
<comment type="caution">
    <text evidence="3">The sequence shown here is derived from an EMBL/GenBank/DDBJ whole genome shotgun (WGS) entry which is preliminary data.</text>
</comment>
<evidence type="ECO:0000313" key="4">
    <source>
        <dbReference type="Proteomes" id="UP000791080"/>
    </source>
</evidence>
<evidence type="ECO:0000256" key="1">
    <source>
        <dbReference type="SAM" id="MobiDB-lite"/>
    </source>
</evidence>
<dbReference type="RefSeq" id="WP_051314141.1">
    <property type="nucleotide sequence ID" value="NZ_AUBJ02000001.1"/>
</dbReference>
<dbReference type="EMBL" id="AUBJ02000001">
    <property type="protein sequence ID" value="MCP2333334.1"/>
    <property type="molecule type" value="Genomic_DNA"/>
</dbReference>
<keyword evidence="2" id="KW-0472">Membrane</keyword>
<keyword evidence="2" id="KW-1133">Transmembrane helix</keyword>
<accession>A0ABT1JM43</accession>
<keyword evidence="4" id="KW-1185">Reference proteome</keyword>
<protein>
    <submittedName>
        <fullName evidence="3">Uncharacterized protein</fullName>
    </submittedName>
</protein>
<feature type="transmembrane region" description="Helical" evidence="2">
    <location>
        <begin position="39"/>
        <end position="60"/>
    </location>
</feature>
<organism evidence="3 4">
    <name type="scientific">Actinoalloteichus caeruleus DSM 43889</name>
    <dbReference type="NCBI Taxonomy" id="1120930"/>
    <lineage>
        <taxon>Bacteria</taxon>
        <taxon>Bacillati</taxon>
        <taxon>Actinomycetota</taxon>
        <taxon>Actinomycetes</taxon>
        <taxon>Pseudonocardiales</taxon>
        <taxon>Pseudonocardiaceae</taxon>
        <taxon>Actinoalloteichus</taxon>
        <taxon>Actinoalloteichus cyanogriseus</taxon>
    </lineage>
</organism>